<gene>
    <name evidence="1" type="ORF">Mia14_0700</name>
</gene>
<dbReference type="KEGG" id="marh:Mia14_0700"/>
<organism evidence="1 2">
    <name type="scientific">Candidatus Mancarchaeum acidiphilum</name>
    <dbReference type="NCBI Taxonomy" id="1920749"/>
    <lineage>
        <taxon>Archaea</taxon>
        <taxon>Candidatus Micrarchaeota</taxon>
        <taxon>Candidatus Mancarchaeum</taxon>
    </lineage>
</organism>
<name>A0A218NNF4_9ARCH</name>
<keyword evidence="2" id="KW-1185">Reference proteome</keyword>
<dbReference type="Proteomes" id="UP000197679">
    <property type="component" value="Chromosome"/>
</dbReference>
<dbReference type="AlphaFoldDB" id="A0A218NNF4"/>
<evidence type="ECO:0000313" key="1">
    <source>
        <dbReference type="EMBL" id="ASI14000.1"/>
    </source>
</evidence>
<dbReference type="EMBL" id="CP019964">
    <property type="protein sequence ID" value="ASI14000.1"/>
    <property type="molecule type" value="Genomic_DNA"/>
</dbReference>
<accession>A0A218NNF4</accession>
<protein>
    <submittedName>
        <fullName evidence="1">Uncharacterized protein</fullName>
    </submittedName>
</protein>
<proteinExistence type="predicted"/>
<reference evidence="1 2" key="1">
    <citation type="journal article" date="2017" name="Nat. Commun.">
        <title>'ARMAN' archaea depend on association with euryarchaeal host in culture and in situ.</title>
        <authorList>
            <person name="Golyshina O."/>
            <person name="Toshchakov S."/>
            <person name="Makarova K."/>
            <person name="Gavrilov S."/>
            <person name="Korzhenkov A."/>
            <person name="La Cono V."/>
            <person name="Arcadi E."/>
            <person name="Nechitaylo T."/>
            <person name="Ferrer M."/>
            <person name="Kublanov I."/>
            <person name="Wolf Y."/>
            <person name="Yakimov M."/>
            <person name="Golyshin P."/>
            <person name="Slesarev A."/>
            <person name="Kozyavkin S."/>
        </authorList>
    </citation>
    <scope>NUCLEOTIDE SEQUENCE [LARGE SCALE GENOMIC DNA]</scope>
    <source>
        <strain evidence="1 2">Mia14</strain>
    </source>
</reference>
<evidence type="ECO:0000313" key="2">
    <source>
        <dbReference type="Proteomes" id="UP000197679"/>
    </source>
</evidence>
<sequence>MIYMQFSSSFMAKGKLLTDFHSLSEDISYLHLFKINSYGTSLDYSIDMKGEKLSLVFSTNMISYSFYYDTLSDNYYLLNFSRFIRLINYLKRHYRIDFESVYPYLSNSISIKLDEAKLGYFKSEQKVKGNILEYLDNLSESNFNLSEKLIQINRYNKDILSELSIYKKFSQTVASNLRKANFENDSLEEAASRSFGIDIKLAHAVLKSLGYL</sequence>